<dbReference type="GO" id="GO:0003824">
    <property type="term" value="F:catalytic activity"/>
    <property type="evidence" value="ECO:0007669"/>
    <property type="project" value="InterPro"/>
</dbReference>
<dbReference type="InterPro" id="IPR005135">
    <property type="entry name" value="Endo/exonuclease/phosphatase"/>
</dbReference>
<keyword evidence="1" id="KW-0812">Transmembrane</keyword>
<dbReference type="SUPFAM" id="SSF56219">
    <property type="entry name" value="DNase I-like"/>
    <property type="match status" value="1"/>
</dbReference>
<accession>A0A919Q5G1</accession>
<keyword evidence="1" id="KW-0472">Membrane</keyword>
<feature type="transmembrane region" description="Helical" evidence="1">
    <location>
        <begin position="42"/>
        <end position="60"/>
    </location>
</feature>
<evidence type="ECO:0000256" key="1">
    <source>
        <dbReference type="SAM" id="Phobius"/>
    </source>
</evidence>
<feature type="transmembrane region" description="Helical" evidence="1">
    <location>
        <begin position="15"/>
        <end position="35"/>
    </location>
</feature>
<dbReference type="PROSITE" id="PS51257">
    <property type="entry name" value="PROKAR_LIPOPROTEIN"/>
    <property type="match status" value="1"/>
</dbReference>
<dbReference type="Gene3D" id="3.60.10.10">
    <property type="entry name" value="Endonuclease/exonuclease/phosphatase"/>
    <property type="match status" value="1"/>
</dbReference>
<dbReference type="Proteomes" id="UP000652354">
    <property type="component" value="Unassembled WGS sequence"/>
</dbReference>
<name>A0A919Q5G1_9MICO</name>
<sequence length="302" mass="31171">MPVIARATGWETGPLAFLVALMPWMTLACLGPLALAALVRSAPLAVASAAALALGVAWQAPLFTAADATGDPVLTVASVNLTYGGADARAVVDLVREGDVDVLVAQEVTPESVEALEAAGLTDLLPHAEVAAEPGVTGTGLWASTPLGDAESLAGFTTASSTDRYLSRAVRADIEVGDESVSVLAVHPAAPGPVEHSGWDASMTALTEHLSQQTGPIVVAGDFNSTRDHRAFRAIEALGYLDAADQAGSGLQFTFPQGRRPWPLAAIDHMLVRDAALVATSTWTAAVPGADHRALVVEYARR</sequence>
<keyword evidence="1" id="KW-1133">Transmembrane helix</keyword>
<dbReference type="InterPro" id="IPR036691">
    <property type="entry name" value="Endo/exonu/phosph_ase_sf"/>
</dbReference>
<feature type="domain" description="Endonuclease/exonuclease/phosphatase" evidence="2">
    <location>
        <begin position="86"/>
        <end position="292"/>
    </location>
</feature>
<dbReference type="Pfam" id="PF03372">
    <property type="entry name" value="Exo_endo_phos"/>
    <property type="match status" value="1"/>
</dbReference>
<keyword evidence="4" id="KW-1185">Reference proteome</keyword>
<comment type="caution">
    <text evidence="3">The sequence shown here is derived from an EMBL/GenBank/DDBJ whole genome shotgun (WGS) entry which is preliminary data.</text>
</comment>
<protein>
    <recommendedName>
        <fullName evidence="2">Endonuclease/exonuclease/phosphatase domain-containing protein</fullName>
    </recommendedName>
</protein>
<organism evidence="3 4">
    <name type="scientific">Demequina activiva</name>
    <dbReference type="NCBI Taxonomy" id="1582364"/>
    <lineage>
        <taxon>Bacteria</taxon>
        <taxon>Bacillati</taxon>
        <taxon>Actinomycetota</taxon>
        <taxon>Actinomycetes</taxon>
        <taxon>Micrococcales</taxon>
        <taxon>Demequinaceae</taxon>
        <taxon>Demequina</taxon>
    </lineage>
</organism>
<proteinExistence type="predicted"/>
<evidence type="ECO:0000313" key="3">
    <source>
        <dbReference type="EMBL" id="GIG54863.1"/>
    </source>
</evidence>
<reference evidence="3" key="1">
    <citation type="submission" date="2021-01" db="EMBL/GenBank/DDBJ databases">
        <title>Whole genome shotgun sequence of Demequina activiva NBRC 110675.</title>
        <authorList>
            <person name="Komaki H."/>
            <person name="Tamura T."/>
        </authorList>
    </citation>
    <scope>NUCLEOTIDE SEQUENCE</scope>
    <source>
        <strain evidence="3">NBRC 110675</strain>
    </source>
</reference>
<dbReference type="EMBL" id="BONR01000003">
    <property type="protein sequence ID" value="GIG54863.1"/>
    <property type="molecule type" value="Genomic_DNA"/>
</dbReference>
<dbReference type="AlphaFoldDB" id="A0A919Q5G1"/>
<evidence type="ECO:0000259" key="2">
    <source>
        <dbReference type="Pfam" id="PF03372"/>
    </source>
</evidence>
<gene>
    <name evidence="3" type="ORF">Dac01nite_16150</name>
</gene>
<evidence type="ECO:0000313" key="4">
    <source>
        <dbReference type="Proteomes" id="UP000652354"/>
    </source>
</evidence>